<feature type="transmembrane region" description="Helical" evidence="1">
    <location>
        <begin position="101"/>
        <end position="119"/>
    </location>
</feature>
<dbReference type="Proteomes" id="UP001589896">
    <property type="component" value="Unassembled WGS sequence"/>
</dbReference>
<comment type="caution">
    <text evidence="2">The sequence shown here is derived from an EMBL/GenBank/DDBJ whole genome shotgun (WGS) entry which is preliminary data.</text>
</comment>
<evidence type="ECO:0000256" key="1">
    <source>
        <dbReference type="SAM" id="Phobius"/>
    </source>
</evidence>
<keyword evidence="1" id="KW-0812">Transmembrane</keyword>
<evidence type="ECO:0008006" key="4">
    <source>
        <dbReference type="Google" id="ProtNLM"/>
    </source>
</evidence>
<gene>
    <name evidence="2" type="ORF">ACFFGH_28660</name>
</gene>
<feature type="transmembrane region" description="Helical" evidence="1">
    <location>
        <begin position="77"/>
        <end position="95"/>
    </location>
</feature>
<evidence type="ECO:0000313" key="3">
    <source>
        <dbReference type="Proteomes" id="UP001589896"/>
    </source>
</evidence>
<feature type="transmembrane region" description="Helical" evidence="1">
    <location>
        <begin position="171"/>
        <end position="191"/>
    </location>
</feature>
<feature type="transmembrane region" description="Helical" evidence="1">
    <location>
        <begin position="12"/>
        <end position="38"/>
    </location>
</feature>
<proteinExistence type="predicted"/>
<dbReference type="EMBL" id="JBHLTG010000009">
    <property type="protein sequence ID" value="MFC0681823.1"/>
    <property type="molecule type" value="Genomic_DNA"/>
</dbReference>
<feature type="transmembrane region" description="Helical" evidence="1">
    <location>
        <begin position="131"/>
        <end position="151"/>
    </location>
</feature>
<name>A0ABV6S114_9GAMM</name>
<dbReference type="RefSeq" id="WP_386675159.1">
    <property type="nucleotide sequence ID" value="NZ_JBHLTG010000009.1"/>
</dbReference>
<accession>A0ABV6S114</accession>
<feature type="transmembrane region" description="Helical" evidence="1">
    <location>
        <begin position="198"/>
        <end position="217"/>
    </location>
</feature>
<feature type="transmembrane region" description="Helical" evidence="1">
    <location>
        <begin position="50"/>
        <end position="70"/>
    </location>
</feature>
<keyword evidence="3" id="KW-1185">Reference proteome</keyword>
<sequence length="254" mass="26448">MHGLTGQVGARVLASMLALVAAVLFMGVIDLATLPGWVNQEFEWPVPLEVSWGSLFTFFLAGGYVWVAVLPHRPEPGLVQVAIASVALAFSAAAGADVRPLWVAAAAALSALLLATMTQRSGGAGYSSWSLNGWQLALAGLGMFLWLPYTIEALEASRAGVVGDITNGIEHWPVQAATGAALILASLLSAVWDPGRGLLRVTCCLSAAFLGMAQLAFPDRAGAMEGDLWGIGVILWAVLLALAPSTSTSTSTYR</sequence>
<organism evidence="2 3">
    <name type="scientific">Lysobacter korlensis</name>
    <dbReference type="NCBI Taxonomy" id="553636"/>
    <lineage>
        <taxon>Bacteria</taxon>
        <taxon>Pseudomonadati</taxon>
        <taxon>Pseudomonadota</taxon>
        <taxon>Gammaproteobacteria</taxon>
        <taxon>Lysobacterales</taxon>
        <taxon>Lysobacteraceae</taxon>
        <taxon>Lysobacter</taxon>
    </lineage>
</organism>
<keyword evidence="1" id="KW-0472">Membrane</keyword>
<feature type="transmembrane region" description="Helical" evidence="1">
    <location>
        <begin position="229"/>
        <end position="246"/>
    </location>
</feature>
<keyword evidence="1" id="KW-1133">Transmembrane helix</keyword>
<reference evidence="2 3" key="1">
    <citation type="submission" date="2024-09" db="EMBL/GenBank/DDBJ databases">
        <authorList>
            <person name="Sun Q."/>
            <person name="Mori K."/>
        </authorList>
    </citation>
    <scope>NUCLEOTIDE SEQUENCE [LARGE SCALE GENOMIC DNA]</scope>
    <source>
        <strain evidence="2 3">KCTC 23076</strain>
    </source>
</reference>
<protein>
    <recommendedName>
        <fullName evidence="4">Polymerase</fullName>
    </recommendedName>
</protein>
<evidence type="ECO:0000313" key="2">
    <source>
        <dbReference type="EMBL" id="MFC0681823.1"/>
    </source>
</evidence>